<dbReference type="InterPro" id="IPR052018">
    <property type="entry name" value="PHP_domain"/>
</dbReference>
<dbReference type="Proteomes" id="UP000054893">
    <property type="component" value="Unassembled WGS sequence"/>
</dbReference>
<dbReference type="InterPro" id="IPR003141">
    <property type="entry name" value="Pol/His_phosphatase_N"/>
</dbReference>
<dbReference type="InterPro" id="IPR004013">
    <property type="entry name" value="PHP_dom"/>
</dbReference>
<dbReference type="CDD" id="cd07438">
    <property type="entry name" value="PHP_HisPPase_AMP"/>
    <property type="match status" value="1"/>
</dbReference>
<dbReference type="SUPFAM" id="SSF89550">
    <property type="entry name" value="PHP domain-like"/>
    <property type="match status" value="1"/>
</dbReference>
<dbReference type="OrthoDB" id="9804333at2"/>
<name>A0A158EW91_CABSO</name>
<dbReference type="PANTHER" id="PTHR42924:SF3">
    <property type="entry name" value="POLYMERASE_HISTIDINOL PHOSPHATASE N-TERMINAL DOMAIN-CONTAINING PROTEIN"/>
    <property type="match status" value="1"/>
</dbReference>
<accession>A0A158EW91</accession>
<reference evidence="2 3" key="1">
    <citation type="submission" date="2016-01" db="EMBL/GenBank/DDBJ databases">
        <authorList>
            <person name="Oliw E.H."/>
        </authorList>
    </citation>
    <scope>NUCLEOTIDE SEQUENCE [LARGE SCALE GENOMIC DNA]</scope>
    <source>
        <strain evidence="2">LMG 22029</strain>
    </source>
</reference>
<dbReference type="EMBL" id="FCOC02000001">
    <property type="protein sequence ID" value="SAL10990.1"/>
    <property type="molecule type" value="Genomic_DNA"/>
</dbReference>
<gene>
    <name evidence="2" type="ORF">AWB64_00346</name>
</gene>
<dbReference type="InterPro" id="IPR049742">
    <property type="entry name" value="35NBP"/>
</dbReference>
<dbReference type="GO" id="GO:0004534">
    <property type="term" value="F:5'-3' RNA exonuclease activity"/>
    <property type="evidence" value="ECO:0007669"/>
    <property type="project" value="TreeGrafter"/>
</dbReference>
<feature type="domain" description="Polymerase/histidinol phosphatase N-terminal" evidence="1">
    <location>
        <begin position="3"/>
        <end position="68"/>
    </location>
</feature>
<dbReference type="Gene3D" id="3.20.20.140">
    <property type="entry name" value="Metal-dependent hydrolases"/>
    <property type="match status" value="1"/>
</dbReference>
<dbReference type="RefSeq" id="WP_060816880.1">
    <property type="nucleotide sequence ID" value="NZ_FCOC02000001.1"/>
</dbReference>
<dbReference type="GO" id="GO:0035312">
    <property type="term" value="F:5'-3' DNA exonuclease activity"/>
    <property type="evidence" value="ECO:0007669"/>
    <property type="project" value="TreeGrafter"/>
</dbReference>
<proteinExistence type="predicted"/>
<evidence type="ECO:0000313" key="3">
    <source>
        <dbReference type="Proteomes" id="UP000054893"/>
    </source>
</evidence>
<dbReference type="NCBIfam" id="NF041577">
    <property type="entry name" value="nside_bi_sphtase"/>
    <property type="match status" value="1"/>
</dbReference>
<organism evidence="2 3">
    <name type="scientific">Caballeronia sordidicola</name>
    <name type="common">Burkholderia sordidicola</name>
    <dbReference type="NCBI Taxonomy" id="196367"/>
    <lineage>
        <taxon>Bacteria</taxon>
        <taxon>Pseudomonadati</taxon>
        <taxon>Pseudomonadota</taxon>
        <taxon>Betaproteobacteria</taxon>
        <taxon>Burkholderiales</taxon>
        <taxon>Burkholderiaceae</taxon>
        <taxon>Caballeronia</taxon>
    </lineage>
</organism>
<evidence type="ECO:0000259" key="1">
    <source>
        <dbReference type="SMART" id="SM00481"/>
    </source>
</evidence>
<evidence type="ECO:0000313" key="2">
    <source>
        <dbReference type="EMBL" id="SAL10990.1"/>
    </source>
</evidence>
<protein>
    <submittedName>
        <fullName evidence="2">PHP-like metal-dependent phosphoesterase</fullName>
    </submittedName>
</protein>
<dbReference type="Pfam" id="PF02811">
    <property type="entry name" value="PHP"/>
    <property type="match status" value="1"/>
</dbReference>
<dbReference type="PANTHER" id="PTHR42924">
    <property type="entry name" value="EXONUCLEASE"/>
    <property type="match status" value="1"/>
</dbReference>
<dbReference type="InterPro" id="IPR016195">
    <property type="entry name" value="Pol/histidinol_Pase-like"/>
</dbReference>
<sequence length="276" mass="29467">MNADLHCHSTISDGQLAPAEVAARAHAGGVTLWSLTDHDQLGGQREASEAAKALGMGYVGGVEISVTWAARTVHVVGLNVDAQCQALIDGLIATRSGRAARGEAIGEALAGIGIPGAYEGALTYVNDPAMISRTHFARFLVDKGYAESTSDVFSKYLGEGKPGFVGHRWSKLSDAMKWIKAAGGEAVIAHPGRYDFSQVEFAALFDEFVQLGGRAIEVVTGSHTPDQYREYADVARRYGFYASRGSDFHAAGEGRIDLGQLPPLPADLKPVWECFR</sequence>
<dbReference type="AlphaFoldDB" id="A0A158EW91"/>
<dbReference type="Gene3D" id="1.10.150.650">
    <property type="match status" value="1"/>
</dbReference>
<dbReference type="SMART" id="SM00481">
    <property type="entry name" value="POLIIIAc"/>
    <property type="match status" value="1"/>
</dbReference>